<feature type="binding site" evidence="6">
    <location>
        <position position="70"/>
    </location>
    <ligand>
        <name>S-adenosyl-L-methionine</name>
        <dbReference type="ChEBI" id="CHEBI:59789"/>
    </ligand>
</feature>
<feature type="binding site" evidence="6">
    <location>
        <position position="138"/>
    </location>
    <ligand>
        <name>S-adenosyl-L-methionine</name>
        <dbReference type="ChEBI" id="CHEBI:59789"/>
    </ligand>
</feature>
<dbReference type="Pfam" id="PF02527">
    <property type="entry name" value="GidB"/>
    <property type="match status" value="1"/>
</dbReference>
<dbReference type="EMBL" id="JFKE01000001">
    <property type="protein sequence ID" value="KAJ57251.1"/>
    <property type="molecule type" value="Genomic_DNA"/>
</dbReference>
<evidence type="ECO:0000256" key="1">
    <source>
        <dbReference type="ARBA" id="ARBA00022490"/>
    </source>
</evidence>
<proteinExistence type="inferred from homology"/>
<dbReference type="AlphaFoldDB" id="A0A037ZLB9"/>
<feature type="binding site" evidence="6">
    <location>
        <position position="75"/>
    </location>
    <ligand>
        <name>S-adenosyl-L-methionine</name>
        <dbReference type="ChEBI" id="CHEBI:59789"/>
    </ligand>
</feature>
<comment type="function">
    <text evidence="6">Specifically methylates the N7 position of guanine in position 527 of 16S rRNA.</text>
</comment>
<dbReference type="InterPro" id="IPR029063">
    <property type="entry name" value="SAM-dependent_MTases_sf"/>
</dbReference>
<evidence type="ECO:0000256" key="5">
    <source>
        <dbReference type="ARBA" id="ARBA00022691"/>
    </source>
</evidence>
<reference evidence="7 8" key="1">
    <citation type="submission" date="2014-03" db="EMBL/GenBank/DDBJ databases">
        <title>Draft Genome Sequence of Actibacterium mucosum KCTC 23349, a Marine Alphaproteobacterium with Complex Ionic Requirements Isolated from Mediterranean Seawater at Malvarrosa Beach, Valencia, Spain.</title>
        <authorList>
            <person name="Arahal D.R."/>
            <person name="Shao Z."/>
            <person name="Lai Q."/>
            <person name="Pujalte M.J."/>
        </authorList>
    </citation>
    <scope>NUCLEOTIDE SEQUENCE [LARGE SCALE GENOMIC DNA]</scope>
    <source>
        <strain evidence="7 8">KCTC 23349</strain>
    </source>
</reference>
<evidence type="ECO:0000256" key="2">
    <source>
        <dbReference type="ARBA" id="ARBA00022552"/>
    </source>
</evidence>
<evidence type="ECO:0000256" key="3">
    <source>
        <dbReference type="ARBA" id="ARBA00022603"/>
    </source>
</evidence>
<dbReference type="OrthoDB" id="9808773at2"/>
<name>A0A037ZLB9_9RHOB</name>
<dbReference type="GO" id="GO:0005829">
    <property type="term" value="C:cytosol"/>
    <property type="evidence" value="ECO:0007669"/>
    <property type="project" value="TreeGrafter"/>
</dbReference>
<comment type="similarity">
    <text evidence="6">Belongs to the methyltransferase superfamily. RNA methyltransferase RsmG family.</text>
</comment>
<dbReference type="Proteomes" id="UP000026249">
    <property type="component" value="Unassembled WGS sequence"/>
</dbReference>
<dbReference type="HAMAP" id="MF_00074">
    <property type="entry name" value="16SrRNA_methyltr_G"/>
    <property type="match status" value="1"/>
</dbReference>
<comment type="caution">
    <text evidence="6">Lacks conserved residue(s) required for the propagation of feature annotation.</text>
</comment>
<evidence type="ECO:0000256" key="6">
    <source>
        <dbReference type="HAMAP-Rule" id="MF_00074"/>
    </source>
</evidence>
<keyword evidence="3 6" id="KW-0489">Methyltransferase</keyword>
<protein>
    <recommendedName>
        <fullName evidence="6">Ribosomal RNA small subunit methyltransferase G</fullName>
        <ecNumber evidence="6">2.1.1.170</ecNumber>
    </recommendedName>
    <alternativeName>
        <fullName evidence="6">16S rRNA 7-methylguanosine methyltransferase</fullName>
        <shortName evidence="6">16S rRNA m7G methyltransferase</shortName>
    </alternativeName>
</protein>
<sequence length="205" mass="22940">MSQHKIGSLDVSRETFERLKRYESLLYKWNPRINLVAKSTLADAWNRHFVDSAQVVQVLSAFPDRWLDLGTGGGFPGLVAAIIAAELAPGCDVTLVESDARKSAFLRTVIRETGIRTQVENKRIEALNPAEADLVSARALASIDQLLGFCERHLRPEGRALFLKGERHQAEIEEARKNWHFKVEEVPSQTSDGAVILLIGEIRRV</sequence>
<dbReference type="STRING" id="1454373.ACMU_01785"/>
<organism evidence="7 8">
    <name type="scientific">Actibacterium mucosum KCTC 23349</name>
    <dbReference type="NCBI Taxonomy" id="1454373"/>
    <lineage>
        <taxon>Bacteria</taxon>
        <taxon>Pseudomonadati</taxon>
        <taxon>Pseudomonadota</taxon>
        <taxon>Alphaproteobacteria</taxon>
        <taxon>Rhodobacterales</taxon>
        <taxon>Roseobacteraceae</taxon>
        <taxon>Actibacterium</taxon>
    </lineage>
</organism>
<gene>
    <name evidence="6" type="primary">rsmG</name>
    <name evidence="7" type="ORF">ACMU_01785</name>
</gene>
<evidence type="ECO:0000313" key="7">
    <source>
        <dbReference type="EMBL" id="KAJ57251.1"/>
    </source>
</evidence>
<accession>A0A037ZLB9</accession>
<keyword evidence="5 6" id="KW-0949">S-adenosyl-L-methionine</keyword>
<comment type="catalytic activity">
    <reaction evidence="6">
        <text>guanosine(527) in 16S rRNA + S-adenosyl-L-methionine = N(7)-methylguanosine(527) in 16S rRNA + S-adenosyl-L-homocysteine</text>
        <dbReference type="Rhea" id="RHEA:42732"/>
        <dbReference type="Rhea" id="RHEA-COMP:10209"/>
        <dbReference type="Rhea" id="RHEA-COMP:10210"/>
        <dbReference type="ChEBI" id="CHEBI:57856"/>
        <dbReference type="ChEBI" id="CHEBI:59789"/>
        <dbReference type="ChEBI" id="CHEBI:74269"/>
        <dbReference type="ChEBI" id="CHEBI:74480"/>
        <dbReference type="EC" id="2.1.1.170"/>
    </reaction>
</comment>
<comment type="subcellular location">
    <subcellularLocation>
        <location evidence="6">Cytoplasm</location>
    </subcellularLocation>
</comment>
<feature type="binding site" evidence="6">
    <location>
        <begin position="124"/>
        <end position="125"/>
    </location>
    <ligand>
        <name>S-adenosyl-L-methionine</name>
        <dbReference type="ChEBI" id="CHEBI:59789"/>
    </ligand>
</feature>
<dbReference type="EC" id="2.1.1.170" evidence="6"/>
<dbReference type="PIRSF" id="PIRSF003078">
    <property type="entry name" value="GidB"/>
    <property type="match status" value="1"/>
</dbReference>
<keyword evidence="4 6" id="KW-0808">Transferase</keyword>
<dbReference type="PANTHER" id="PTHR31760">
    <property type="entry name" value="S-ADENOSYL-L-METHIONINE-DEPENDENT METHYLTRANSFERASES SUPERFAMILY PROTEIN"/>
    <property type="match status" value="1"/>
</dbReference>
<dbReference type="NCBIfam" id="TIGR00138">
    <property type="entry name" value="rsmG_gidB"/>
    <property type="match status" value="1"/>
</dbReference>
<keyword evidence="8" id="KW-1185">Reference proteome</keyword>
<evidence type="ECO:0000313" key="8">
    <source>
        <dbReference type="Proteomes" id="UP000026249"/>
    </source>
</evidence>
<keyword evidence="1 6" id="KW-0963">Cytoplasm</keyword>
<evidence type="ECO:0000256" key="4">
    <source>
        <dbReference type="ARBA" id="ARBA00022679"/>
    </source>
</evidence>
<dbReference type="RefSeq" id="WP_035255531.1">
    <property type="nucleotide sequence ID" value="NZ_JFKE01000001.1"/>
</dbReference>
<dbReference type="Gene3D" id="3.40.50.150">
    <property type="entry name" value="Vaccinia Virus protein VP39"/>
    <property type="match status" value="1"/>
</dbReference>
<dbReference type="SUPFAM" id="SSF53335">
    <property type="entry name" value="S-adenosyl-L-methionine-dependent methyltransferases"/>
    <property type="match status" value="1"/>
</dbReference>
<dbReference type="InterPro" id="IPR003682">
    <property type="entry name" value="rRNA_ssu_MeTfrase_G"/>
</dbReference>
<keyword evidence="2 6" id="KW-0698">rRNA processing</keyword>
<dbReference type="GO" id="GO:0070043">
    <property type="term" value="F:rRNA (guanine-N7-)-methyltransferase activity"/>
    <property type="evidence" value="ECO:0007669"/>
    <property type="project" value="UniProtKB-UniRule"/>
</dbReference>
<comment type="caution">
    <text evidence="7">The sequence shown here is derived from an EMBL/GenBank/DDBJ whole genome shotgun (WGS) entry which is preliminary data.</text>
</comment>
<dbReference type="PANTHER" id="PTHR31760:SF0">
    <property type="entry name" value="S-ADENOSYL-L-METHIONINE-DEPENDENT METHYLTRANSFERASES SUPERFAMILY PROTEIN"/>
    <property type="match status" value="1"/>
</dbReference>